<dbReference type="Gene3D" id="1.10.10.60">
    <property type="entry name" value="Homeodomain-like"/>
    <property type="match status" value="1"/>
</dbReference>
<protein>
    <recommendedName>
        <fullName evidence="2">Terminase small subunit</fullName>
    </recommendedName>
</protein>
<gene>
    <name evidence="1" type="ORF">UFOVP173_9</name>
</gene>
<dbReference type="Pfam" id="PF20901">
    <property type="entry name" value="Sf6_terminase"/>
    <property type="match status" value="1"/>
</dbReference>
<dbReference type="EMBL" id="LR798217">
    <property type="protein sequence ID" value="CAB5194598.1"/>
    <property type="molecule type" value="Genomic_DNA"/>
</dbReference>
<name>A0A6J7WB92_9CAUD</name>
<reference evidence="1" key="1">
    <citation type="submission" date="2020-05" db="EMBL/GenBank/DDBJ databases">
        <authorList>
            <person name="Chiriac C."/>
            <person name="Salcher M."/>
            <person name="Ghai R."/>
            <person name="Kavagutti S V."/>
        </authorList>
    </citation>
    <scope>NUCLEOTIDE SEQUENCE</scope>
</reference>
<evidence type="ECO:0008006" key="2">
    <source>
        <dbReference type="Google" id="ProtNLM"/>
    </source>
</evidence>
<accession>A0A6J7WB92</accession>
<evidence type="ECO:0000313" key="1">
    <source>
        <dbReference type="EMBL" id="CAB5194598.1"/>
    </source>
</evidence>
<proteinExistence type="predicted"/>
<sequence>MTENLAQEVAVKGTAGRPALFPAEHTVWQNILQGISEGKSLSSTLRAEGMPSYSLARQMIKNNPEFRAAYEKAVEDRADRLAEEIIELSDKELPDGLEGSMASAWVQQKRLQVEARKWVASKLKPKTYGDRIDVAVTDHRISVMDALNQAKQRLLNDESNVMDVHVKEA</sequence>
<organism evidence="1">
    <name type="scientific">uncultured Caudovirales phage</name>
    <dbReference type="NCBI Taxonomy" id="2100421"/>
    <lineage>
        <taxon>Viruses</taxon>
        <taxon>Duplodnaviria</taxon>
        <taxon>Heunggongvirae</taxon>
        <taxon>Uroviricota</taxon>
        <taxon>Caudoviricetes</taxon>
        <taxon>Peduoviridae</taxon>
        <taxon>Maltschvirus</taxon>
        <taxon>Maltschvirus maltsch</taxon>
    </lineage>
</organism>
<dbReference type="InterPro" id="IPR048683">
    <property type="entry name" value="Sf6_terminase"/>
</dbReference>